<comment type="caution">
    <text evidence="1">The sequence shown here is derived from an EMBL/GenBank/DDBJ whole genome shotgun (WGS) entry which is preliminary data.</text>
</comment>
<organism evidence="1 2">
    <name type="scientific">Paraglaciecola arctica BSs20135</name>
    <dbReference type="NCBI Taxonomy" id="493475"/>
    <lineage>
        <taxon>Bacteria</taxon>
        <taxon>Pseudomonadati</taxon>
        <taxon>Pseudomonadota</taxon>
        <taxon>Gammaproteobacteria</taxon>
        <taxon>Alteromonadales</taxon>
        <taxon>Alteromonadaceae</taxon>
        <taxon>Paraglaciecola</taxon>
    </lineage>
</organism>
<protein>
    <submittedName>
        <fullName evidence="1">Uncharacterized protein</fullName>
    </submittedName>
</protein>
<evidence type="ECO:0000313" key="2">
    <source>
        <dbReference type="Proteomes" id="UP000006327"/>
    </source>
</evidence>
<dbReference type="EMBL" id="BAEO01000062">
    <property type="protein sequence ID" value="GAC21562.1"/>
    <property type="molecule type" value="Genomic_DNA"/>
</dbReference>
<dbReference type="Proteomes" id="UP000006327">
    <property type="component" value="Unassembled WGS sequence"/>
</dbReference>
<sequence>MGIIPMPLHFVELTISGNLKFEWRKQSIFQLFKNFNFKIPSKLKIAFPQ</sequence>
<proteinExistence type="predicted"/>
<gene>
    <name evidence="1" type="ORF">GARC_4620</name>
</gene>
<dbReference type="AlphaFoldDB" id="K6YTR3"/>
<keyword evidence="2" id="KW-1185">Reference proteome</keyword>
<evidence type="ECO:0000313" key="1">
    <source>
        <dbReference type="EMBL" id="GAC21562.1"/>
    </source>
</evidence>
<name>K6YTR3_9ALTE</name>
<dbReference type="STRING" id="493475.GARC_4620"/>
<accession>K6YTR3</accession>
<reference evidence="1 2" key="1">
    <citation type="journal article" date="2017" name="Antonie Van Leeuwenhoek">
        <title>Rhizobium rhizosphaerae sp. nov., a novel species isolated from rice rhizosphere.</title>
        <authorList>
            <person name="Zhao J.J."/>
            <person name="Zhang J."/>
            <person name="Zhang R.J."/>
            <person name="Zhang C.W."/>
            <person name="Yin H.Q."/>
            <person name="Zhang X.X."/>
        </authorList>
    </citation>
    <scope>NUCLEOTIDE SEQUENCE [LARGE SCALE GENOMIC DNA]</scope>
    <source>
        <strain evidence="1 2">BSs20135</strain>
    </source>
</reference>